<organism evidence="2">
    <name type="scientific">Oscillatoriales cyanobacterium SpSt-402</name>
    <dbReference type="NCBI Taxonomy" id="2282168"/>
    <lineage>
        <taxon>Bacteria</taxon>
        <taxon>Bacillati</taxon>
        <taxon>Cyanobacteriota</taxon>
        <taxon>Cyanophyceae</taxon>
        <taxon>Oscillatoriophycideae</taxon>
        <taxon>Oscillatoriales</taxon>
    </lineage>
</organism>
<dbReference type="EMBL" id="DSRD01000272">
    <property type="protein sequence ID" value="HGW93478.1"/>
    <property type="molecule type" value="Genomic_DNA"/>
</dbReference>
<keyword evidence="1" id="KW-0812">Transmembrane</keyword>
<proteinExistence type="predicted"/>
<keyword evidence="1" id="KW-1133">Transmembrane helix</keyword>
<protein>
    <submittedName>
        <fullName evidence="2">DUF3352 domain-containing protein</fullName>
    </submittedName>
</protein>
<evidence type="ECO:0000313" key="2">
    <source>
        <dbReference type="EMBL" id="HGW93478.1"/>
    </source>
</evidence>
<dbReference type="AlphaFoldDB" id="A0A832M3D1"/>
<name>A0A832M3D1_9CYAN</name>
<keyword evidence="1" id="KW-0472">Membrane</keyword>
<sequence>MKFRSFLSGLVAVVVVLLLIGMGGFYWITAQSPLKLLVRGEGNVPSAAIFVPKQAPVMVSLLVNPDDLAAFRQVVASPGKRKQARVELAQFWQSLLGNTGLDYERDVQPWLGDEVTLAITTLDMDRDRANGKQPGYLLAIATQNPEQSREFLQLFWQKRAIAGTDLTFEQYKGVKLIYNEVPISPKKQEKGKKGKDNDFLAFNSLLPTPSLASAVVGDQFVLFANDPRVLRDAITNVQAAELNLNNASFYTQALDTLNQPRIGLTFVNLAGLAGWLETESITPAKEAQTKDKPQSPAAKGIIEKKPNQTLAIALELDRRGLIAETAMTGGDSKTAIVPTLSRPVDALQYLPATSPFVASGTSLDRVWRELANSLASYGAVAQLVNQPLQAFEKDWKLNLPNDIFSWVTGEYALGRLPTQSITNGEQKAKSKKQKKGSLTELSENDWVFVAERSKEDTSKQAIAHLDEIAKQQGYSVGAVQLGEQTVSAWTKLTPSGIFSKTLQAEVQGVHTTVGNYELFATSLPAMQTALNAVKDSLANGDRFQQAIAPFQQPNNGYLYLDWNESRPFLEQRFPFLKVVELAGSPLFNHLKSLTVSSYGRNQGIQRGAVFLNLS</sequence>
<comment type="caution">
    <text evidence="2">The sequence shown here is derived from an EMBL/GenBank/DDBJ whole genome shotgun (WGS) entry which is preliminary data.</text>
</comment>
<dbReference type="InterPro" id="IPR021787">
    <property type="entry name" value="DUF3352"/>
</dbReference>
<feature type="transmembrane region" description="Helical" evidence="1">
    <location>
        <begin position="7"/>
        <end position="28"/>
    </location>
</feature>
<gene>
    <name evidence="2" type="ORF">ENR47_04225</name>
</gene>
<reference evidence="2" key="1">
    <citation type="journal article" date="2020" name="mSystems">
        <title>Genome- and Community-Level Interaction Insights into Carbon Utilization and Element Cycling Functions of Hydrothermarchaeota in Hydrothermal Sediment.</title>
        <authorList>
            <person name="Zhou Z."/>
            <person name="Liu Y."/>
            <person name="Xu W."/>
            <person name="Pan J."/>
            <person name="Luo Z.H."/>
            <person name="Li M."/>
        </authorList>
    </citation>
    <scope>NUCLEOTIDE SEQUENCE [LARGE SCALE GENOMIC DNA]</scope>
    <source>
        <strain evidence="2">SpSt-402</strain>
    </source>
</reference>
<accession>A0A832M3D1</accession>
<evidence type="ECO:0000256" key="1">
    <source>
        <dbReference type="SAM" id="Phobius"/>
    </source>
</evidence>
<dbReference type="Pfam" id="PF11832">
    <property type="entry name" value="DUF3352"/>
    <property type="match status" value="1"/>
</dbReference>